<dbReference type="RefSeq" id="WP_145053895.1">
    <property type="nucleotide sequence ID" value="NZ_CP036433.1"/>
</dbReference>
<keyword evidence="2" id="KW-1185">Reference proteome</keyword>
<gene>
    <name evidence="1" type="ORF">Pla8534_29360</name>
</gene>
<reference evidence="1 2" key="1">
    <citation type="submission" date="2019-02" db="EMBL/GenBank/DDBJ databases">
        <title>Deep-cultivation of Planctomycetes and their phenomic and genomic characterization uncovers novel biology.</title>
        <authorList>
            <person name="Wiegand S."/>
            <person name="Jogler M."/>
            <person name="Boedeker C."/>
            <person name="Pinto D."/>
            <person name="Vollmers J."/>
            <person name="Rivas-Marin E."/>
            <person name="Kohn T."/>
            <person name="Peeters S.H."/>
            <person name="Heuer A."/>
            <person name="Rast P."/>
            <person name="Oberbeckmann S."/>
            <person name="Bunk B."/>
            <person name="Jeske O."/>
            <person name="Meyerdierks A."/>
            <person name="Storesund J.E."/>
            <person name="Kallscheuer N."/>
            <person name="Luecker S."/>
            <person name="Lage O.M."/>
            <person name="Pohl T."/>
            <person name="Merkel B.J."/>
            <person name="Hornburger P."/>
            <person name="Mueller R.-W."/>
            <person name="Bruemmer F."/>
            <person name="Labrenz M."/>
            <person name="Spormann A.M."/>
            <person name="Op den Camp H."/>
            <person name="Overmann J."/>
            <person name="Amann R."/>
            <person name="Jetten M.S.M."/>
            <person name="Mascher T."/>
            <person name="Medema M.H."/>
            <person name="Devos D.P."/>
            <person name="Kaster A.-K."/>
            <person name="Ovreas L."/>
            <person name="Rohde M."/>
            <person name="Galperin M.Y."/>
            <person name="Jogler C."/>
        </authorList>
    </citation>
    <scope>NUCLEOTIDE SEQUENCE [LARGE SCALE GENOMIC DNA]</scope>
    <source>
        <strain evidence="1 2">Pla85_3_4</strain>
    </source>
</reference>
<dbReference type="Pfam" id="PF10139">
    <property type="entry name" value="Virul_Fac"/>
    <property type="match status" value="1"/>
</dbReference>
<dbReference type="EMBL" id="CP036433">
    <property type="protein sequence ID" value="QDU95124.1"/>
    <property type="molecule type" value="Genomic_DNA"/>
</dbReference>
<dbReference type="AlphaFoldDB" id="A0A518DTG8"/>
<evidence type="ECO:0000313" key="1">
    <source>
        <dbReference type="EMBL" id="QDU95124.1"/>
    </source>
</evidence>
<organism evidence="1 2">
    <name type="scientific">Lignipirellula cremea</name>
    <dbReference type="NCBI Taxonomy" id="2528010"/>
    <lineage>
        <taxon>Bacteria</taxon>
        <taxon>Pseudomonadati</taxon>
        <taxon>Planctomycetota</taxon>
        <taxon>Planctomycetia</taxon>
        <taxon>Pirellulales</taxon>
        <taxon>Pirellulaceae</taxon>
        <taxon>Lignipirellula</taxon>
    </lineage>
</organism>
<dbReference type="InterPro" id="IPR017030">
    <property type="entry name" value="Vir_effector_SfrC"/>
</dbReference>
<protein>
    <submittedName>
        <fullName evidence="1">Bacterial virulence factor</fullName>
    </submittedName>
</protein>
<sequence length="854" mass="97789">MGFPDDRDRNIIRLAEVTEDLATDLAHWVAEYNPERVERDLAPIASSDEFELTRLRRMANNLFSSAKVPVAAAVYGPSQVGKSLFVGRLLLPSSGDYSPLGRDEQSGMPAYYQHLSFDTDLNPQSGSNEATALVTRFTTKDRIAQSPAPEYPVMVRALTRAQWLRVLARGFLVECGKTQTPDIWSAAELEQMFEENGRRYAGTTVDRGWRMDLLDAYSYMKDCDRRGFPTEESILNGLLTRYPMSEEGYIAVAAALFWDNWASLTGMFMRVNAFLQKIESPEHDPAILTHWAGVRYLLDSQRAKVHERRNSRCFPRVDWADLKLKQEMSWYVLDYTEGRGGGREDLETIQAAMLELVIPILPHRLSEDWRKVIEQIDILDIPGMRAGRQGAEQGKRNAAETTEEQMEIVKRGKVAYLFERYVDELLIQTLLLLARGGNLEVTAQMKFHIDKWGKARYGNDVWPRKVRDEFPALFLGLTGIDEEFRNRDEYADSMLYEARLSQLADALGDVMQEFGGKSKSFSNVYPLRYPGTWDTDEKQREKAGKDKWEKAGNAFIASKSVQEYCANASEKWAAAMRDDDGGMSLIAEGWRQTTTAERKQSMLEAQVTEIQRRLLQLSRGWVVSGDSNIDRRQRVQCAKRVLDWLNANPQAIYVRVRALEKSLGFDEGDQWRLSDFADIPARTSVGRPDSLENRFNGQLEEFFHEWATQSSPKKWDEFTSKHPEGGPWLGDEDFAQFTRYMRDYFCHEKHFPQVKERLLKVVNLKLRDEAAKRRARRQYVRIMLNDFVMNPGVSDEPLDEVEGDSDQFGLMAPFVSRWMSRLPEVLAAGAGAEIHIPPGNDELTELLEQYGELK</sequence>
<evidence type="ECO:0000313" key="2">
    <source>
        <dbReference type="Proteomes" id="UP000317648"/>
    </source>
</evidence>
<proteinExistence type="predicted"/>
<dbReference type="Proteomes" id="UP000317648">
    <property type="component" value="Chromosome"/>
</dbReference>
<name>A0A518DTG8_9BACT</name>
<accession>A0A518DTG8</accession>
<dbReference type="KEGG" id="lcre:Pla8534_29360"/>
<dbReference type="OrthoDB" id="1060501at2"/>